<dbReference type="Pfam" id="PF21082">
    <property type="entry name" value="MS_channel_3rd"/>
    <property type="match status" value="1"/>
</dbReference>
<dbReference type="InterPro" id="IPR011014">
    <property type="entry name" value="MscS_channel_TM-2"/>
</dbReference>
<dbReference type="InterPro" id="IPR023408">
    <property type="entry name" value="MscS_beta-dom_sf"/>
</dbReference>
<dbReference type="GO" id="GO:0008381">
    <property type="term" value="F:mechanosensitive monoatomic ion channel activity"/>
    <property type="evidence" value="ECO:0007669"/>
    <property type="project" value="InterPro"/>
</dbReference>
<evidence type="ECO:0000313" key="10">
    <source>
        <dbReference type="EMBL" id="AML50824.1"/>
    </source>
</evidence>
<dbReference type="InterPro" id="IPR045275">
    <property type="entry name" value="MscS_archaea/bacteria_type"/>
</dbReference>
<feature type="transmembrane region" description="Helical" evidence="7">
    <location>
        <begin position="41"/>
        <end position="62"/>
    </location>
</feature>
<evidence type="ECO:0000259" key="9">
    <source>
        <dbReference type="Pfam" id="PF21082"/>
    </source>
</evidence>
<keyword evidence="4 7" id="KW-0812">Transmembrane</keyword>
<dbReference type="InterPro" id="IPR010920">
    <property type="entry name" value="LSM_dom_sf"/>
</dbReference>
<proteinExistence type="inferred from homology"/>
<keyword evidence="7" id="KW-0406">Ion transport</keyword>
<dbReference type="Gene3D" id="3.30.70.100">
    <property type="match status" value="1"/>
</dbReference>
<evidence type="ECO:0000256" key="2">
    <source>
        <dbReference type="ARBA" id="ARBA00008017"/>
    </source>
</evidence>
<dbReference type="InterPro" id="IPR011066">
    <property type="entry name" value="MscS_channel_C_sf"/>
</dbReference>
<feature type="domain" description="Mechanosensitive ion channel MscS" evidence="8">
    <location>
        <begin position="128"/>
        <end position="194"/>
    </location>
</feature>
<dbReference type="Gene3D" id="1.10.287.1260">
    <property type="match status" value="1"/>
</dbReference>
<dbReference type="Gene3D" id="2.30.30.60">
    <property type="match status" value="1"/>
</dbReference>
<comment type="function">
    <text evidence="7">Mechanosensitive channel that participates in the regulation of osmotic pressure changes within the cell, opening in response to stretch forces in the membrane lipid bilayer, without the need for other proteins. Contributes to normal resistance to hypoosmotic shock. Forms an ion channel of 1.0 nanosiemens conductance with a slight preference for anions.</text>
</comment>
<dbReference type="PANTHER" id="PTHR30221">
    <property type="entry name" value="SMALL-CONDUCTANCE MECHANOSENSITIVE CHANNEL"/>
    <property type="match status" value="1"/>
</dbReference>
<dbReference type="EMBL" id="CP014327">
    <property type="protein sequence ID" value="AML50824.1"/>
    <property type="molecule type" value="Genomic_DNA"/>
</dbReference>
<dbReference type="KEGG" id="hat:RC74_05575"/>
<dbReference type="InterPro" id="IPR006685">
    <property type="entry name" value="MscS_channel_2nd"/>
</dbReference>
<keyword evidence="7" id="KW-0997">Cell inner membrane</keyword>
<keyword evidence="6 7" id="KW-0472">Membrane</keyword>
<evidence type="ECO:0000256" key="3">
    <source>
        <dbReference type="ARBA" id="ARBA00022475"/>
    </source>
</evidence>
<evidence type="ECO:0000256" key="5">
    <source>
        <dbReference type="ARBA" id="ARBA00022989"/>
    </source>
</evidence>
<name>A0A126UXP5_9RHOB</name>
<feature type="transmembrane region" description="Helical" evidence="7">
    <location>
        <begin position="82"/>
        <end position="105"/>
    </location>
</feature>
<keyword evidence="5 7" id="KW-1133">Transmembrane helix</keyword>
<dbReference type="Pfam" id="PF00924">
    <property type="entry name" value="MS_channel_2nd"/>
    <property type="match status" value="1"/>
</dbReference>
<dbReference type="Proteomes" id="UP000070371">
    <property type="component" value="Chromosome"/>
</dbReference>
<dbReference type="PANTHER" id="PTHR30221:SF1">
    <property type="entry name" value="SMALL-CONDUCTANCE MECHANOSENSITIVE CHANNEL"/>
    <property type="match status" value="1"/>
</dbReference>
<dbReference type="SUPFAM" id="SSF50182">
    <property type="entry name" value="Sm-like ribonucleoproteins"/>
    <property type="match status" value="1"/>
</dbReference>
<evidence type="ECO:0000259" key="8">
    <source>
        <dbReference type="Pfam" id="PF00924"/>
    </source>
</evidence>
<organism evidence="10 11">
    <name type="scientific">Falsihalocynthiibacter arcticus</name>
    <dbReference type="NCBI Taxonomy" id="1579316"/>
    <lineage>
        <taxon>Bacteria</taxon>
        <taxon>Pseudomonadati</taxon>
        <taxon>Pseudomonadota</taxon>
        <taxon>Alphaproteobacteria</taxon>
        <taxon>Rhodobacterales</taxon>
        <taxon>Roseobacteraceae</taxon>
        <taxon>Falsihalocynthiibacter</taxon>
    </lineage>
</organism>
<accession>A0A126UXP5</accession>
<dbReference type="InterPro" id="IPR049278">
    <property type="entry name" value="MS_channel_C"/>
</dbReference>
<dbReference type="SUPFAM" id="SSF82689">
    <property type="entry name" value="Mechanosensitive channel protein MscS (YggB), C-terminal domain"/>
    <property type="match status" value="1"/>
</dbReference>
<dbReference type="GO" id="GO:0005886">
    <property type="term" value="C:plasma membrane"/>
    <property type="evidence" value="ECO:0007669"/>
    <property type="project" value="UniProtKB-SubCell"/>
</dbReference>
<keyword evidence="7" id="KW-0407">Ion channel</keyword>
<sequence length="302" mass="33249">MESHENYLIGLKESSLQTTDSVTLLRTAGNWMIARDGGLGILIKIGTLIVAVWVLAFVAKFIRRVTQRGLEKIPHLSNLLKAFILTVVYWLAFAIGIMVVLAAFGVNVGPLFALLGGLSFILAFALQDTLGNLASGLMIMILKPFDTDDYIHTAGTSGVVVEMSIISTKIRTFDNQIIVIPNSKIWGDVITNVNASDTRRVDMVFGIAYSDSADHAIGILKKLLEDNKLVLKDPAADVFVGELADSSVNIFCRSWVKTEDYWTVYWDMLARAKTTFEAEGISIPFPQRDIHVHQITADASDK</sequence>
<keyword evidence="3" id="KW-1003">Cell membrane</keyword>
<comment type="subcellular location">
    <subcellularLocation>
        <location evidence="7">Cell inner membrane</location>
        <topology evidence="7">Multi-pass membrane protein</topology>
    </subcellularLocation>
    <subcellularLocation>
        <location evidence="1">Cell membrane</location>
        <topology evidence="1">Multi-pass membrane protein</topology>
    </subcellularLocation>
</comment>
<gene>
    <name evidence="10" type="ORF">RC74_05575</name>
</gene>
<evidence type="ECO:0000256" key="7">
    <source>
        <dbReference type="RuleBase" id="RU369025"/>
    </source>
</evidence>
<comment type="caution">
    <text evidence="7">Lacks conserved residue(s) required for the propagation of feature annotation.</text>
</comment>
<reference evidence="10 11" key="1">
    <citation type="submission" date="2016-02" db="EMBL/GenBank/DDBJ databases">
        <title>Complete genome sequence of Halocynthiibacter arcticus PAMC 20958t from arctic marine sediment.</title>
        <authorList>
            <person name="Lee Y.M."/>
            <person name="Baek K."/>
            <person name="Lee H.K."/>
            <person name="Shin S.C."/>
        </authorList>
    </citation>
    <scope>NUCLEOTIDE SEQUENCE [LARGE SCALE GENOMIC DNA]</scope>
    <source>
        <strain evidence="10">PAMC 20958</strain>
    </source>
</reference>
<keyword evidence="7" id="KW-0813">Transport</keyword>
<evidence type="ECO:0000313" key="11">
    <source>
        <dbReference type="Proteomes" id="UP000070371"/>
    </source>
</evidence>
<feature type="transmembrane region" description="Helical" evidence="7">
    <location>
        <begin position="111"/>
        <end position="130"/>
    </location>
</feature>
<dbReference type="STRING" id="1579316.RC74_05575"/>
<keyword evidence="11" id="KW-1185">Reference proteome</keyword>
<evidence type="ECO:0000256" key="1">
    <source>
        <dbReference type="ARBA" id="ARBA00004651"/>
    </source>
</evidence>
<protein>
    <recommendedName>
        <fullName evidence="7">Small-conductance mechanosensitive channel</fullName>
    </recommendedName>
</protein>
<dbReference type="AlphaFoldDB" id="A0A126UXP5"/>
<comment type="subunit">
    <text evidence="7">Homoheptamer.</text>
</comment>
<comment type="similarity">
    <text evidence="2 7">Belongs to the MscS (TC 1.A.23) family.</text>
</comment>
<evidence type="ECO:0000256" key="4">
    <source>
        <dbReference type="ARBA" id="ARBA00022692"/>
    </source>
</evidence>
<evidence type="ECO:0000256" key="6">
    <source>
        <dbReference type="ARBA" id="ARBA00023136"/>
    </source>
</evidence>
<feature type="domain" description="Mechanosensitive ion channel MscS C-terminal" evidence="9">
    <location>
        <begin position="201"/>
        <end position="283"/>
    </location>
</feature>
<dbReference type="SUPFAM" id="SSF82861">
    <property type="entry name" value="Mechanosensitive channel protein MscS (YggB), transmembrane region"/>
    <property type="match status" value="1"/>
</dbReference>